<name>A0AB33CX85_XANCI</name>
<protein>
    <submittedName>
        <fullName evidence="1">Uncharacterized protein</fullName>
    </submittedName>
</protein>
<keyword evidence="1" id="KW-0614">Plasmid</keyword>
<evidence type="ECO:0000313" key="2">
    <source>
        <dbReference type="Proteomes" id="UP000198357"/>
    </source>
</evidence>
<proteinExistence type="predicted"/>
<dbReference type="EMBL" id="CP022264">
    <property type="protein sequence ID" value="ASK94783.1"/>
    <property type="molecule type" value="Genomic_DNA"/>
</dbReference>
<sequence length="186" mass="19622">MLGVCLAREASGASAKDAGWASVAGYRPGMGKEDARKVGLADCKAGPSMVECKAPRPLNIAGAPSTDSRIALDERTGRIESVEFQFSKGAYQAVAAALVARLGEATAEDGDFRADEWRRAGRGSCAPVLIWHRGGDEVLALCGAGWRRNGLTYLVADRQPGRGKAWSEIAAVRAKSDHDSASFNSK</sequence>
<gene>
    <name evidence="1" type="ORF">XcvCFBP7111P_24940</name>
</gene>
<accession>A0AB33CX85</accession>
<dbReference type="AlphaFoldDB" id="A0AB33CX85"/>
<dbReference type="Proteomes" id="UP000198357">
    <property type="component" value="Plasmid plA"/>
</dbReference>
<reference evidence="1 2" key="1">
    <citation type="submission" date="2017-06" db="EMBL/GenBank/DDBJ databases">
        <title>First complete genome sequences of Xanthomonas citri pv. vignicola strains CFBP 7111, CFBP 7112 and CFBP 7113 using long-read technology.</title>
        <authorList>
            <person name="Ruh M."/>
            <person name="Briand M."/>
            <person name="Bonneau S."/>
            <person name="Jacques M.A."/>
            <person name="Chen N.W.G."/>
        </authorList>
    </citation>
    <scope>NUCLEOTIDE SEQUENCE [LARGE SCALE GENOMIC DNA]</scope>
    <source>
        <strain evidence="1 2">CFBP7111</strain>
        <plasmid evidence="2">pla</plasmid>
    </source>
</reference>
<evidence type="ECO:0000313" key="1">
    <source>
        <dbReference type="EMBL" id="ASK94783.1"/>
    </source>
</evidence>
<organism evidence="1 2">
    <name type="scientific">Xanthomonas citri pv. vignicola</name>
    <dbReference type="NCBI Taxonomy" id="473426"/>
    <lineage>
        <taxon>Bacteria</taxon>
        <taxon>Pseudomonadati</taxon>
        <taxon>Pseudomonadota</taxon>
        <taxon>Gammaproteobacteria</taxon>
        <taxon>Lysobacterales</taxon>
        <taxon>Lysobacteraceae</taxon>
        <taxon>Xanthomonas</taxon>
    </lineage>
</organism>
<geneLocation type="plasmid" evidence="2">
    <name>pla</name>
</geneLocation>